<dbReference type="RefSeq" id="WP_006729827.1">
    <property type="nucleotide sequence ID" value="NZ_CABKQA010000001.1"/>
</dbReference>
<dbReference type="InterPro" id="IPR001094">
    <property type="entry name" value="Flavdoxin-like"/>
</dbReference>
<keyword evidence="7" id="KW-0249">Electron transport</keyword>
<name>A0A6G7B951_9LACO</name>
<dbReference type="EMBL" id="CP049228">
    <property type="protein sequence ID" value="QIH23922.1"/>
    <property type="molecule type" value="Genomic_DNA"/>
</dbReference>
<evidence type="ECO:0000313" key="10">
    <source>
        <dbReference type="Proteomes" id="UP000501676"/>
    </source>
</evidence>
<proteinExistence type="inferred from homology"/>
<comment type="function">
    <text evidence="2">Low-potential electron donor to a number of redox enzymes.</text>
</comment>
<dbReference type="PROSITE" id="PS50902">
    <property type="entry name" value="FLAVODOXIN_LIKE"/>
    <property type="match status" value="1"/>
</dbReference>
<accession>A0A6G7B951</accession>
<dbReference type="GeneID" id="93221589"/>
<evidence type="ECO:0000313" key="9">
    <source>
        <dbReference type="EMBL" id="QIH23922.1"/>
    </source>
</evidence>
<dbReference type="PANTHER" id="PTHR42809">
    <property type="entry name" value="FLAVODOXIN 2"/>
    <property type="match status" value="1"/>
</dbReference>
<feature type="domain" description="Flavodoxin-like" evidence="8">
    <location>
        <begin position="3"/>
        <end position="143"/>
    </location>
</feature>
<dbReference type="NCBIfam" id="NF005587">
    <property type="entry name" value="PRK07308.1"/>
    <property type="match status" value="1"/>
</dbReference>
<dbReference type="InterPro" id="IPR029039">
    <property type="entry name" value="Flavoprotein-like_sf"/>
</dbReference>
<dbReference type="GO" id="GO:0010181">
    <property type="term" value="F:FMN binding"/>
    <property type="evidence" value="ECO:0007669"/>
    <property type="project" value="InterPro"/>
</dbReference>
<keyword evidence="6" id="KW-0288">FMN</keyword>
<keyword evidence="5" id="KW-0285">Flavoprotein</keyword>
<evidence type="ECO:0000259" key="8">
    <source>
        <dbReference type="PROSITE" id="PS50902"/>
    </source>
</evidence>
<dbReference type="Pfam" id="PF00258">
    <property type="entry name" value="Flavodoxin_1"/>
    <property type="match status" value="1"/>
</dbReference>
<sequence>MKAQIVFASMTGNNEDMAEILSEELTTLGFDVTNTDVSFADATSYLDADLCIMVTYTYGEGIFTDELDDFYEQLIQLDLSGKKFAVMGSGDKIYKEHYCENVDDFKKAFEKCGATQAANPVKIENAVDDHDVILIENAAKEMLAAFKK</sequence>
<dbReference type="PANTHER" id="PTHR42809:SF1">
    <property type="entry name" value="FLAVODOXIN 1"/>
    <property type="match status" value="1"/>
</dbReference>
<dbReference type="GO" id="GO:0016651">
    <property type="term" value="F:oxidoreductase activity, acting on NAD(P)H"/>
    <property type="evidence" value="ECO:0007669"/>
    <property type="project" value="UniProtKB-ARBA"/>
</dbReference>
<evidence type="ECO:0000256" key="1">
    <source>
        <dbReference type="ARBA" id="ARBA00001917"/>
    </source>
</evidence>
<evidence type="ECO:0000256" key="2">
    <source>
        <dbReference type="ARBA" id="ARBA00003297"/>
    </source>
</evidence>
<evidence type="ECO:0000256" key="6">
    <source>
        <dbReference type="ARBA" id="ARBA00022643"/>
    </source>
</evidence>
<evidence type="ECO:0000256" key="4">
    <source>
        <dbReference type="ARBA" id="ARBA00022448"/>
    </source>
</evidence>
<protein>
    <submittedName>
        <fullName evidence="9">Flavodoxin</fullName>
    </submittedName>
</protein>
<comment type="similarity">
    <text evidence="3">Belongs to the flavodoxin family.</text>
</comment>
<dbReference type="PRINTS" id="PR00369">
    <property type="entry name" value="FLAVODOXIN"/>
</dbReference>
<dbReference type="InterPro" id="IPR008254">
    <property type="entry name" value="Flavodoxin/NO_synth"/>
</dbReference>
<dbReference type="AlphaFoldDB" id="A0A6G7B951"/>
<evidence type="ECO:0000256" key="3">
    <source>
        <dbReference type="ARBA" id="ARBA00005267"/>
    </source>
</evidence>
<comment type="cofactor">
    <cofactor evidence="1">
        <name>FMN</name>
        <dbReference type="ChEBI" id="CHEBI:58210"/>
    </cofactor>
</comment>
<evidence type="ECO:0000256" key="7">
    <source>
        <dbReference type="ARBA" id="ARBA00022982"/>
    </source>
</evidence>
<reference evidence="9 10" key="1">
    <citation type="submission" date="2020-02" db="EMBL/GenBank/DDBJ databases">
        <title>Complete genome sequences of six Lactobacillus iners strains isolated from the human vagina.</title>
        <authorList>
            <person name="France M.T."/>
            <person name="Rutt L."/>
            <person name="Narina S."/>
            <person name="Arbaugh S."/>
            <person name="Humphrys M.S."/>
            <person name="Ma B."/>
            <person name="Hayward M.R."/>
            <person name="Relman D."/>
            <person name="Kwon D.S."/>
            <person name="Ravel J."/>
        </authorList>
    </citation>
    <scope>NUCLEOTIDE SEQUENCE [LARGE SCALE GENOMIC DNA]</scope>
    <source>
        <strain evidence="9 10">C0210C1</strain>
    </source>
</reference>
<organism evidence="9 10">
    <name type="scientific">Lactobacillus iners</name>
    <dbReference type="NCBI Taxonomy" id="147802"/>
    <lineage>
        <taxon>Bacteria</taxon>
        <taxon>Bacillati</taxon>
        <taxon>Bacillota</taxon>
        <taxon>Bacilli</taxon>
        <taxon>Lactobacillales</taxon>
        <taxon>Lactobacillaceae</taxon>
        <taxon>Lactobacillus</taxon>
    </lineage>
</organism>
<keyword evidence="4" id="KW-0813">Transport</keyword>
<evidence type="ECO:0000256" key="5">
    <source>
        <dbReference type="ARBA" id="ARBA00022630"/>
    </source>
</evidence>
<dbReference type="Gene3D" id="3.40.50.360">
    <property type="match status" value="1"/>
</dbReference>
<dbReference type="SUPFAM" id="SSF52218">
    <property type="entry name" value="Flavoproteins"/>
    <property type="match status" value="1"/>
</dbReference>
<gene>
    <name evidence="9" type="ORF">G6Z83_04290</name>
</gene>
<dbReference type="InterPro" id="IPR050619">
    <property type="entry name" value="Flavodoxin"/>
</dbReference>
<dbReference type="Proteomes" id="UP000501676">
    <property type="component" value="Chromosome"/>
</dbReference>